<protein>
    <submittedName>
        <fullName evidence="2">Uncharacterized protein</fullName>
    </submittedName>
</protein>
<dbReference type="AlphaFoldDB" id="A0AAD9Q585"/>
<evidence type="ECO:0000313" key="3">
    <source>
        <dbReference type="Proteomes" id="UP001249851"/>
    </source>
</evidence>
<evidence type="ECO:0000256" key="1">
    <source>
        <dbReference type="SAM" id="MobiDB-lite"/>
    </source>
</evidence>
<evidence type="ECO:0000313" key="2">
    <source>
        <dbReference type="EMBL" id="KAK2554924.1"/>
    </source>
</evidence>
<accession>A0AAD9Q585</accession>
<reference evidence="2" key="1">
    <citation type="journal article" date="2023" name="G3 (Bethesda)">
        <title>Whole genome assembly and annotation of the endangered Caribbean coral Acropora cervicornis.</title>
        <authorList>
            <person name="Selwyn J.D."/>
            <person name="Vollmer S.V."/>
        </authorList>
    </citation>
    <scope>NUCLEOTIDE SEQUENCE</scope>
    <source>
        <strain evidence="2">K2</strain>
    </source>
</reference>
<reference evidence="2" key="2">
    <citation type="journal article" date="2023" name="Science">
        <title>Genomic signatures of disease resistance in endangered staghorn corals.</title>
        <authorList>
            <person name="Vollmer S.V."/>
            <person name="Selwyn J.D."/>
            <person name="Despard B.A."/>
            <person name="Roesel C.L."/>
        </authorList>
    </citation>
    <scope>NUCLEOTIDE SEQUENCE</scope>
    <source>
        <strain evidence="2">K2</strain>
    </source>
</reference>
<gene>
    <name evidence="2" type="ORF">P5673_023607</name>
</gene>
<dbReference type="Proteomes" id="UP001249851">
    <property type="component" value="Unassembled WGS sequence"/>
</dbReference>
<name>A0AAD9Q585_ACRCE</name>
<organism evidence="2 3">
    <name type="scientific">Acropora cervicornis</name>
    <name type="common">Staghorn coral</name>
    <dbReference type="NCBI Taxonomy" id="6130"/>
    <lineage>
        <taxon>Eukaryota</taxon>
        <taxon>Metazoa</taxon>
        <taxon>Cnidaria</taxon>
        <taxon>Anthozoa</taxon>
        <taxon>Hexacorallia</taxon>
        <taxon>Scleractinia</taxon>
        <taxon>Astrocoeniina</taxon>
        <taxon>Acroporidae</taxon>
        <taxon>Acropora</taxon>
    </lineage>
</organism>
<feature type="compositionally biased region" description="Polar residues" evidence="1">
    <location>
        <begin position="9"/>
        <end position="21"/>
    </location>
</feature>
<sequence length="87" mass="9648">MKPRKWALPTSTQPHDSSASTRHAPVLEKPVPSPVTLERETNQLRTRLLQPDLGVKLGGRRNSLNHVKRRGDDVVLKPFGIPLGAPE</sequence>
<dbReference type="EMBL" id="JARQWQ010000066">
    <property type="protein sequence ID" value="KAK2554924.1"/>
    <property type="molecule type" value="Genomic_DNA"/>
</dbReference>
<proteinExistence type="predicted"/>
<keyword evidence="3" id="KW-1185">Reference proteome</keyword>
<feature type="region of interest" description="Disordered" evidence="1">
    <location>
        <begin position="1"/>
        <end position="42"/>
    </location>
</feature>
<comment type="caution">
    <text evidence="2">The sequence shown here is derived from an EMBL/GenBank/DDBJ whole genome shotgun (WGS) entry which is preliminary data.</text>
</comment>